<dbReference type="InterPro" id="IPR015422">
    <property type="entry name" value="PyrdxlP-dep_Trfase_small"/>
</dbReference>
<name>A0ABS8D3S0_9NEIS</name>
<dbReference type="EMBL" id="JAJBZT010000002">
    <property type="protein sequence ID" value="MCB6182826.1"/>
    <property type="molecule type" value="Genomic_DNA"/>
</dbReference>
<dbReference type="PIRSF" id="PIRSF000521">
    <property type="entry name" value="Transaminase_4ab_Lys_Orn"/>
    <property type="match status" value="1"/>
</dbReference>
<feature type="binding site" evidence="9">
    <location>
        <position position="54"/>
    </location>
    <ligand>
        <name>substrate</name>
    </ligand>
</feature>
<evidence type="ECO:0000256" key="8">
    <source>
        <dbReference type="ARBA" id="ARBA00048449"/>
    </source>
</evidence>
<comment type="subunit">
    <text evidence="9">Homodimer.</text>
</comment>
<dbReference type="HAMAP" id="MF_00834">
    <property type="entry name" value="BioA"/>
    <property type="match status" value="1"/>
</dbReference>
<feature type="modified residue" description="N6-(pyridoxal phosphate)lysine" evidence="9">
    <location>
        <position position="281"/>
    </location>
</feature>
<reference evidence="10" key="1">
    <citation type="submission" date="2021-10" db="EMBL/GenBank/DDBJ databases">
        <title>The complete genome sequence of Leeia sp. TBRC 13508.</title>
        <authorList>
            <person name="Charoenyingcharoen P."/>
            <person name="Yukphan P."/>
        </authorList>
    </citation>
    <scope>NUCLEOTIDE SEQUENCE</scope>
    <source>
        <strain evidence="10">TBRC 13508</strain>
    </source>
</reference>
<evidence type="ECO:0000313" key="10">
    <source>
        <dbReference type="EMBL" id="MCB6182826.1"/>
    </source>
</evidence>
<dbReference type="PROSITE" id="PS00600">
    <property type="entry name" value="AA_TRANSFER_CLASS_3"/>
    <property type="match status" value="1"/>
</dbReference>
<feature type="binding site" evidence="9">
    <location>
        <position position="147"/>
    </location>
    <ligand>
        <name>substrate</name>
    </ligand>
</feature>
<dbReference type="NCBIfam" id="NF004624">
    <property type="entry name" value="PRK05964.1"/>
    <property type="match status" value="1"/>
</dbReference>
<dbReference type="PANTHER" id="PTHR42684:SF17">
    <property type="entry name" value="ADENOSYLMETHIONINE-8-AMINO-7-OXONONANOATE AMINOTRANSFERASE"/>
    <property type="match status" value="1"/>
</dbReference>
<keyword evidence="3 9" id="KW-0032">Aminotransferase</keyword>
<dbReference type="RefSeq" id="WP_227179506.1">
    <property type="nucleotide sequence ID" value="NZ_JAJBZT010000002.1"/>
</dbReference>
<evidence type="ECO:0000256" key="5">
    <source>
        <dbReference type="ARBA" id="ARBA00022691"/>
    </source>
</evidence>
<gene>
    <name evidence="9 10" type="primary">bioA</name>
    <name evidence="10" type="ORF">LIN78_04590</name>
</gene>
<protein>
    <recommendedName>
        <fullName evidence="9">Adenosylmethionine-8-amino-7-oxononanoate aminotransferase</fullName>
        <ecNumber evidence="9">2.6.1.62</ecNumber>
    </recommendedName>
    <alternativeName>
        <fullName evidence="9">7,8-diamino-pelargonic acid aminotransferase</fullName>
        <shortName evidence="9">DAPA AT</shortName>
        <shortName evidence="9">DAPA aminotransferase</shortName>
    </alternativeName>
    <alternativeName>
        <fullName evidence="9">7,8-diaminononanoate synthase</fullName>
        <shortName evidence="9">DANS</shortName>
    </alternativeName>
    <alternativeName>
        <fullName evidence="9">Diaminopelargonic acid synthase</fullName>
    </alternativeName>
</protein>
<keyword evidence="11" id="KW-1185">Reference proteome</keyword>
<proteinExistence type="inferred from homology"/>
<comment type="subcellular location">
    <subcellularLocation>
        <location evidence="9">Cytoplasm</location>
    </subcellularLocation>
</comment>
<dbReference type="Pfam" id="PF00202">
    <property type="entry name" value="Aminotran_3"/>
    <property type="match status" value="1"/>
</dbReference>
<dbReference type="InterPro" id="IPR015424">
    <property type="entry name" value="PyrdxlP-dep_Trfase"/>
</dbReference>
<evidence type="ECO:0000313" key="11">
    <source>
        <dbReference type="Proteomes" id="UP001165395"/>
    </source>
</evidence>
<dbReference type="InterPro" id="IPR015421">
    <property type="entry name" value="PyrdxlP-dep_Trfase_major"/>
</dbReference>
<keyword evidence="9" id="KW-0963">Cytoplasm</keyword>
<comment type="pathway">
    <text evidence="2 9">Cofactor biosynthesis; biotin biosynthesis; 7,8-diaminononanoate from 8-amino-7-oxononanoate (SAM route): step 1/1.</text>
</comment>
<dbReference type="SUPFAM" id="SSF53383">
    <property type="entry name" value="PLP-dependent transferases"/>
    <property type="match status" value="1"/>
</dbReference>
<feature type="binding site" evidence="9">
    <location>
        <position position="406"/>
    </location>
    <ligand>
        <name>substrate</name>
    </ligand>
</feature>
<feature type="binding site" evidence="9">
    <location>
        <position position="281"/>
    </location>
    <ligand>
        <name>substrate</name>
    </ligand>
</feature>
<keyword evidence="6 9" id="KW-0093">Biotin biosynthesis</keyword>
<dbReference type="EC" id="2.6.1.62" evidence="9"/>
<evidence type="ECO:0000256" key="4">
    <source>
        <dbReference type="ARBA" id="ARBA00022679"/>
    </source>
</evidence>
<dbReference type="NCBIfam" id="TIGR00508">
    <property type="entry name" value="bioA"/>
    <property type="match status" value="1"/>
</dbReference>
<keyword evidence="4 9" id="KW-0808">Transferase</keyword>
<evidence type="ECO:0000256" key="3">
    <source>
        <dbReference type="ARBA" id="ARBA00022576"/>
    </source>
</evidence>
<dbReference type="InterPro" id="IPR049704">
    <property type="entry name" value="Aminotrans_3_PPA_site"/>
</dbReference>
<feature type="binding site" evidence="9">
    <location>
        <position position="252"/>
    </location>
    <ligand>
        <name>pyridoxal 5'-phosphate</name>
        <dbReference type="ChEBI" id="CHEBI:597326"/>
    </ligand>
</feature>
<feature type="site" description="Participates in the substrate recognition with KAPA and in a stacking interaction with the adenine ring of SAM" evidence="9">
    <location>
        <position position="17"/>
    </location>
</feature>
<evidence type="ECO:0000256" key="6">
    <source>
        <dbReference type="ARBA" id="ARBA00022756"/>
    </source>
</evidence>
<sequence>MNSEWIKRSLNAVWHPCTQMKRHETFPLVPIDRAKGVWLYDFEGKRYLDGVSSWWVNLFGHGHPHIKARINAQLESLDHVMLAGFTHAPAVELAEKLSAKTGGALGHAFFGSDGASAVEVALKMSFHYWRNVGKPNKTQFIHLANSYHGETIGALSVTDVEIFKDTYAALVKTSHEVPAPDNRANAQLSSEQIAADAAEHLENWLKEHHETTAALIVEPLVQGAAGMSMYSPYYLKRARALCNQYDVHLICDEIAVGFGRTGSFFASEQAGIWPDLICLSKGITGGVLPLSVVMCTDTLYGAFYDEDIRKGFLHSHSYTGNPLACSAALATLELFEHTDVLAQNRLIASRINALAEPIRKLPYVQHFRQAGTTGAGMIWAFEVNDAPTGFAQQLFAAALKHELLLRPMGNTVYWMPAFNLTDDEATHLVNATFRALQDVMGQACGVRSQPDIKMA</sequence>
<feature type="binding site" evidence="9">
    <location>
        <position position="315"/>
    </location>
    <ligand>
        <name>substrate</name>
    </ligand>
</feature>
<dbReference type="InterPro" id="IPR005815">
    <property type="entry name" value="BioA"/>
</dbReference>
<dbReference type="InterPro" id="IPR005814">
    <property type="entry name" value="Aminotrans_3"/>
</dbReference>
<feature type="binding site" evidence="9">
    <location>
        <begin position="114"/>
        <end position="115"/>
    </location>
    <ligand>
        <name>pyridoxal 5'-phosphate</name>
        <dbReference type="ChEBI" id="CHEBI:597326"/>
    </ligand>
</feature>
<comment type="catalytic activity">
    <reaction evidence="8 9">
        <text>(8S)-8-amino-7-oxononanoate + S-adenosyl-L-methionine = S-adenosyl-4-methylsulfanyl-2-oxobutanoate + (7R,8S)-7,8-diammoniononanoate</text>
        <dbReference type="Rhea" id="RHEA:16861"/>
        <dbReference type="ChEBI" id="CHEBI:16490"/>
        <dbReference type="ChEBI" id="CHEBI:59789"/>
        <dbReference type="ChEBI" id="CHEBI:149468"/>
        <dbReference type="ChEBI" id="CHEBI:149469"/>
        <dbReference type="EC" id="2.6.1.62"/>
    </reaction>
</comment>
<dbReference type="Proteomes" id="UP001165395">
    <property type="component" value="Unassembled WGS sequence"/>
</dbReference>
<dbReference type="PANTHER" id="PTHR42684">
    <property type="entry name" value="ADENOSYLMETHIONINE-8-AMINO-7-OXONONANOATE AMINOTRANSFERASE"/>
    <property type="match status" value="1"/>
</dbReference>
<comment type="cofactor">
    <cofactor evidence="1 9">
        <name>pyridoxal 5'-phosphate</name>
        <dbReference type="ChEBI" id="CHEBI:597326"/>
    </cofactor>
</comment>
<comment type="similarity">
    <text evidence="9">Belongs to the class-III pyridoxal-phosphate-dependent aminotransferase family. BioA subfamily.</text>
</comment>
<evidence type="ECO:0000256" key="2">
    <source>
        <dbReference type="ARBA" id="ARBA00005063"/>
    </source>
</evidence>
<dbReference type="CDD" id="cd00610">
    <property type="entry name" value="OAT_like"/>
    <property type="match status" value="1"/>
</dbReference>
<dbReference type="Gene3D" id="3.40.640.10">
    <property type="entry name" value="Type I PLP-dependent aspartate aminotransferase-like (Major domain)"/>
    <property type="match status" value="1"/>
</dbReference>
<accession>A0ABS8D3S0</accession>
<evidence type="ECO:0000256" key="9">
    <source>
        <dbReference type="HAMAP-Rule" id="MF_00834"/>
    </source>
</evidence>
<organism evidence="10 11">
    <name type="scientific">Leeia speluncae</name>
    <dbReference type="NCBI Taxonomy" id="2884804"/>
    <lineage>
        <taxon>Bacteria</taxon>
        <taxon>Pseudomonadati</taxon>
        <taxon>Pseudomonadota</taxon>
        <taxon>Betaproteobacteria</taxon>
        <taxon>Neisseriales</taxon>
        <taxon>Leeiaceae</taxon>
        <taxon>Leeia</taxon>
    </lineage>
</organism>
<dbReference type="Gene3D" id="3.90.1150.10">
    <property type="entry name" value="Aspartate Aminotransferase, domain 1"/>
    <property type="match status" value="1"/>
</dbReference>
<dbReference type="GO" id="GO:0004015">
    <property type="term" value="F:adenosylmethionine-8-amino-7-oxononanoate transaminase activity"/>
    <property type="evidence" value="ECO:0007669"/>
    <property type="project" value="UniProtKB-EC"/>
</dbReference>
<feature type="binding site" evidence="9">
    <location>
        <begin position="316"/>
        <end position="317"/>
    </location>
    <ligand>
        <name>pyridoxal 5'-phosphate</name>
        <dbReference type="ChEBI" id="CHEBI:597326"/>
    </ligand>
</feature>
<comment type="caution">
    <text evidence="10">The sequence shown here is derived from an EMBL/GenBank/DDBJ whole genome shotgun (WGS) entry which is preliminary data.</text>
</comment>
<evidence type="ECO:0000256" key="1">
    <source>
        <dbReference type="ARBA" id="ARBA00001933"/>
    </source>
</evidence>
<keyword evidence="7 9" id="KW-0663">Pyridoxal phosphate</keyword>
<evidence type="ECO:0000256" key="7">
    <source>
        <dbReference type="ARBA" id="ARBA00022898"/>
    </source>
</evidence>
<comment type="function">
    <text evidence="9">Catalyzes the transfer of the alpha-amino group from S-adenosyl-L-methionine (SAM) to 7-keto-8-aminopelargonic acid (KAPA) to form 7,8-diaminopelargonic acid (DAPA). It is the only aminotransferase known to utilize SAM as an amino donor.</text>
</comment>
<keyword evidence="5 9" id="KW-0949">S-adenosyl-L-methionine</keyword>